<dbReference type="GO" id="GO:0004197">
    <property type="term" value="F:cysteine-type endopeptidase activity"/>
    <property type="evidence" value="ECO:0007669"/>
    <property type="project" value="InterPro"/>
</dbReference>
<accession>A0A815GRE3</accession>
<evidence type="ECO:0000256" key="3">
    <source>
        <dbReference type="SAM" id="MobiDB-lite"/>
    </source>
</evidence>
<reference evidence="6" key="1">
    <citation type="submission" date="2021-02" db="EMBL/GenBank/DDBJ databases">
        <authorList>
            <person name="Nowell W R."/>
        </authorList>
    </citation>
    <scope>NUCLEOTIDE SEQUENCE</scope>
</reference>
<dbReference type="PROSITE" id="PS50208">
    <property type="entry name" value="CASPASE_P20"/>
    <property type="match status" value="1"/>
</dbReference>
<dbReference type="PANTHER" id="PTHR22576">
    <property type="entry name" value="MUCOSA ASSOCIATED LYMPHOID TISSUE LYMPHOMA TRANSLOCATION PROTEIN 1/PARACASPASE"/>
    <property type="match status" value="1"/>
</dbReference>
<dbReference type="PROSITE" id="PS50207">
    <property type="entry name" value="CASPASE_P10"/>
    <property type="match status" value="1"/>
</dbReference>
<proteinExistence type="inferred from homology"/>
<comment type="caution">
    <text evidence="6">The sequence shown here is derived from an EMBL/GenBank/DDBJ whole genome shotgun (WGS) entry which is preliminary data.</text>
</comment>
<organism evidence="6 7">
    <name type="scientific">Adineta steineri</name>
    <dbReference type="NCBI Taxonomy" id="433720"/>
    <lineage>
        <taxon>Eukaryota</taxon>
        <taxon>Metazoa</taxon>
        <taxon>Spiralia</taxon>
        <taxon>Gnathifera</taxon>
        <taxon>Rotifera</taxon>
        <taxon>Eurotatoria</taxon>
        <taxon>Bdelloidea</taxon>
        <taxon>Adinetida</taxon>
        <taxon>Adinetidae</taxon>
        <taxon>Adineta</taxon>
    </lineage>
</organism>
<feature type="domain" description="Caspase family p10" evidence="4">
    <location>
        <begin position="410"/>
        <end position="463"/>
    </location>
</feature>
<protein>
    <recommendedName>
        <fullName evidence="8">Caspase-8</fullName>
    </recommendedName>
</protein>
<dbReference type="InterPro" id="IPR029030">
    <property type="entry name" value="Caspase-like_dom_sf"/>
</dbReference>
<evidence type="ECO:0000313" key="6">
    <source>
        <dbReference type="EMBL" id="CAF1343644.1"/>
    </source>
</evidence>
<evidence type="ECO:0000259" key="5">
    <source>
        <dbReference type="PROSITE" id="PS50208"/>
    </source>
</evidence>
<feature type="region of interest" description="Disordered" evidence="3">
    <location>
        <begin position="222"/>
        <end position="265"/>
    </location>
</feature>
<dbReference type="InterPro" id="IPR052039">
    <property type="entry name" value="Caspase-related_regulators"/>
</dbReference>
<dbReference type="Pfam" id="PF00656">
    <property type="entry name" value="Peptidase_C14"/>
    <property type="match status" value="1"/>
</dbReference>
<evidence type="ECO:0008006" key="8">
    <source>
        <dbReference type="Google" id="ProtNLM"/>
    </source>
</evidence>
<dbReference type="InterPro" id="IPR001309">
    <property type="entry name" value="Pept_C14_p20"/>
</dbReference>
<sequence>MSDITNEFIEKCALILGQFDSKSVDLLVTLYHHQDASAQLINSPNKLKEKFENLLTTKQDNNEKHNDTPITRIELATIMHFKKKYLSETIIDNDNNQLKTNMKFSIDDQLNYAYCALLALINDRLSVDKHLSDLKFLLNIKSPVQTLLDIYKGLCQKFPDFFSSLINCQYFAKNLVIIDETIRKFQLFIERYNDFLITFEKSYRLSSHNGYNYVQHDAISKQNNAQETSSSNSAPIKPSTSTKQSSNVTSDAGRQRLISSPSSSNIPQKGLCIIINIEQFTPSAFYAASKPRAGSNKDVDMIKAVFEKLNFTVLESRVDFTKNDFDRAFDHIDDKNEFGNFDCFVMFIMSHGLLHSFLTADSQEIFIRDIIKRYSDSSPTTIWSGKPRLFFIQACRDDRPRNDQNSNIREVKQHDLSPRMLVAYSCSPSQPSKRSPETGSIFVQIFCIMLLHYGHMLSIQCILDWTAKYVTKRDIIVRNSGKEISIQQPEFIDREFSMNFRFSSTCLYDQHPLWEQKHQKPLLVYIHIFKELGDAVHAELTSNS</sequence>
<dbReference type="PANTHER" id="PTHR22576:SF41">
    <property type="entry name" value="CASPASE 14, APOPTOSIS-RELATED CYSTEINE PEPTIDASE"/>
    <property type="match status" value="1"/>
</dbReference>
<dbReference type="OrthoDB" id="6114029at2759"/>
<evidence type="ECO:0000259" key="4">
    <source>
        <dbReference type="PROSITE" id="PS50207"/>
    </source>
</evidence>
<name>A0A815GRE3_9BILA</name>
<feature type="domain" description="Caspase family p20" evidence="5">
    <location>
        <begin position="268"/>
        <end position="399"/>
    </location>
</feature>
<dbReference type="Gene3D" id="3.40.50.1460">
    <property type="match status" value="1"/>
</dbReference>
<dbReference type="SUPFAM" id="SSF52129">
    <property type="entry name" value="Caspase-like"/>
    <property type="match status" value="1"/>
</dbReference>
<evidence type="ECO:0000256" key="1">
    <source>
        <dbReference type="ARBA" id="ARBA00010134"/>
    </source>
</evidence>
<dbReference type="EMBL" id="CAJNON010000645">
    <property type="protein sequence ID" value="CAF1343644.1"/>
    <property type="molecule type" value="Genomic_DNA"/>
</dbReference>
<dbReference type="InterPro" id="IPR002138">
    <property type="entry name" value="Pept_C14_p10"/>
</dbReference>
<dbReference type="PRINTS" id="PR00376">
    <property type="entry name" value="IL1BCENZYME"/>
</dbReference>
<dbReference type="Proteomes" id="UP000663891">
    <property type="component" value="Unassembled WGS sequence"/>
</dbReference>
<evidence type="ECO:0000313" key="7">
    <source>
        <dbReference type="Proteomes" id="UP000663891"/>
    </source>
</evidence>
<comment type="similarity">
    <text evidence="1 2">Belongs to the peptidase C14A family.</text>
</comment>
<dbReference type="GO" id="GO:0006508">
    <property type="term" value="P:proteolysis"/>
    <property type="evidence" value="ECO:0007669"/>
    <property type="project" value="InterPro"/>
</dbReference>
<dbReference type="SMART" id="SM00115">
    <property type="entry name" value="CASc"/>
    <property type="match status" value="1"/>
</dbReference>
<dbReference type="InterPro" id="IPR015917">
    <property type="entry name" value="Pept_C14A"/>
</dbReference>
<dbReference type="InterPro" id="IPR011600">
    <property type="entry name" value="Pept_C14_caspase"/>
</dbReference>
<gene>
    <name evidence="6" type="ORF">VCS650_LOCUS33367</name>
</gene>
<evidence type="ECO:0000256" key="2">
    <source>
        <dbReference type="RuleBase" id="RU003971"/>
    </source>
</evidence>
<dbReference type="AlphaFoldDB" id="A0A815GRE3"/>